<dbReference type="OrthoDB" id="10042665at2759"/>
<keyword evidence="3" id="KW-1185">Reference proteome</keyword>
<reference evidence="2 3" key="1">
    <citation type="journal article" date="2019" name="Sci. Rep.">
        <title>A multi-omics analysis of the grapevine pathogen Lasiodiplodia theobromae reveals that temperature affects the expression of virulence- and pathogenicity-related genes.</title>
        <authorList>
            <person name="Felix C."/>
            <person name="Meneses R."/>
            <person name="Goncalves M.F.M."/>
            <person name="Tilleman L."/>
            <person name="Duarte A.S."/>
            <person name="Jorrin-Novo J.V."/>
            <person name="Van de Peer Y."/>
            <person name="Deforce D."/>
            <person name="Van Nieuwerburgh F."/>
            <person name="Esteves A.C."/>
            <person name="Alves A."/>
        </authorList>
    </citation>
    <scope>NUCLEOTIDE SEQUENCE [LARGE SCALE GENOMIC DNA]</scope>
    <source>
        <strain evidence="2 3">LA-SOL3</strain>
    </source>
</reference>
<evidence type="ECO:0000313" key="3">
    <source>
        <dbReference type="Proteomes" id="UP000325902"/>
    </source>
</evidence>
<dbReference type="EMBL" id="VCHE01000085">
    <property type="protein sequence ID" value="KAB2572083.1"/>
    <property type="molecule type" value="Genomic_DNA"/>
</dbReference>
<name>A0A5N5D313_9PEZI</name>
<comment type="caution">
    <text evidence="2">The sequence shown here is derived from an EMBL/GenBank/DDBJ whole genome shotgun (WGS) entry which is preliminary data.</text>
</comment>
<dbReference type="AlphaFoldDB" id="A0A5N5D313"/>
<dbReference type="PANTHER" id="PTHR46411">
    <property type="entry name" value="FAMILY ATPASE, PUTATIVE-RELATED"/>
    <property type="match status" value="1"/>
</dbReference>
<accession>A0A5N5D313</accession>
<dbReference type="Pfam" id="PF23232">
    <property type="entry name" value="AAA_lid_13"/>
    <property type="match status" value="1"/>
</dbReference>
<protein>
    <recommendedName>
        <fullName evidence="1">AAA+ ATPase lid domain-containing protein</fullName>
    </recommendedName>
</protein>
<gene>
    <name evidence="2" type="ORF">DBV05_g9227</name>
</gene>
<evidence type="ECO:0000259" key="1">
    <source>
        <dbReference type="Pfam" id="PF23232"/>
    </source>
</evidence>
<dbReference type="PANTHER" id="PTHR46411:SF4">
    <property type="entry name" value="AAA+ ATPASE DOMAIN-CONTAINING PROTEIN"/>
    <property type="match status" value="1"/>
</dbReference>
<proteinExistence type="predicted"/>
<sequence length="135" mass="16295">MTIYYRPFNEQQRRELWESYFRKLQKEREDRMRIHLNTRDYVEESEDLRKLEWNGREIKNAFQIAVTLAEAEGDKDERGRVIIKPDHIKATVEMSKTFKEYLNELYAKNEDDRAAIRGNRYDAFGKGPTNETAYH</sequence>
<feature type="domain" description="AAA+ ATPase lid" evidence="1">
    <location>
        <begin position="8"/>
        <end position="108"/>
    </location>
</feature>
<dbReference type="Proteomes" id="UP000325902">
    <property type="component" value="Unassembled WGS sequence"/>
</dbReference>
<dbReference type="InterPro" id="IPR056599">
    <property type="entry name" value="AAA_lid_fung"/>
</dbReference>
<evidence type="ECO:0000313" key="2">
    <source>
        <dbReference type="EMBL" id="KAB2572083.1"/>
    </source>
</evidence>
<organism evidence="2 3">
    <name type="scientific">Lasiodiplodia theobromae</name>
    <dbReference type="NCBI Taxonomy" id="45133"/>
    <lineage>
        <taxon>Eukaryota</taxon>
        <taxon>Fungi</taxon>
        <taxon>Dikarya</taxon>
        <taxon>Ascomycota</taxon>
        <taxon>Pezizomycotina</taxon>
        <taxon>Dothideomycetes</taxon>
        <taxon>Dothideomycetes incertae sedis</taxon>
        <taxon>Botryosphaeriales</taxon>
        <taxon>Botryosphaeriaceae</taxon>
        <taxon>Lasiodiplodia</taxon>
    </lineage>
</organism>